<evidence type="ECO:0000256" key="2">
    <source>
        <dbReference type="ARBA" id="ARBA00019232"/>
    </source>
</evidence>
<evidence type="ECO:0000256" key="3">
    <source>
        <dbReference type="PIRSR" id="PIRSR600223-1"/>
    </source>
</evidence>
<comment type="caution">
    <text evidence="6">The sequence shown here is derived from an EMBL/GenBank/DDBJ whole genome shotgun (WGS) entry which is preliminary data.</text>
</comment>
<reference evidence="6" key="1">
    <citation type="journal article" date="2020" name="mSystems">
        <title>Genome- and Community-Level Interaction Insights into Carbon Utilization and Element Cycling Functions of Hydrothermarchaeota in Hydrothermal Sediment.</title>
        <authorList>
            <person name="Zhou Z."/>
            <person name="Liu Y."/>
            <person name="Xu W."/>
            <person name="Pan J."/>
            <person name="Luo Z.H."/>
            <person name="Li M."/>
        </authorList>
    </citation>
    <scope>NUCLEOTIDE SEQUENCE [LARGE SCALE GENOMIC DNA]</scope>
    <source>
        <strain evidence="6">SpSt-503</strain>
    </source>
</reference>
<dbReference type="InterPro" id="IPR000223">
    <property type="entry name" value="Pept_S26A_signal_pept_1"/>
</dbReference>
<dbReference type="InterPro" id="IPR019533">
    <property type="entry name" value="Peptidase_S26"/>
</dbReference>
<dbReference type="AlphaFoldDB" id="A0A7C3EAC7"/>
<dbReference type="PANTHER" id="PTHR43390:SF1">
    <property type="entry name" value="CHLOROPLAST PROCESSING PEPTIDASE"/>
    <property type="match status" value="1"/>
</dbReference>
<evidence type="ECO:0000313" key="6">
    <source>
        <dbReference type="EMBL" id="HFH30113.1"/>
    </source>
</evidence>
<dbReference type="Pfam" id="PF10502">
    <property type="entry name" value="Peptidase_S26"/>
    <property type="match status" value="1"/>
</dbReference>
<dbReference type="InterPro" id="IPR036286">
    <property type="entry name" value="LexA/Signal_pep-like_sf"/>
</dbReference>
<comment type="similarity">
    <text evidence="1 4">Belongs to the peptidase S26 family.</text>
</comment>
<proteinExistence type="inferred from homology"/>
<keyword evidence="4" id="KW-0812">Transmembrane</keyword>
<gene>
    <name evidence="6" type="primary">lepB</name>
    <name evidence="6" type="ORF">ENS59_11515</name>
</gene>
<sequence length="328" mass="37591">MTQGNNFFYSLQHFTEKVLTIRRAKLRVKKEKQRAKNPILDWIEAFIWAAGMVLIINQYLFQAYQIPSGSMIDTLLIGDRIFVNKLIYGPELLPGLGKLPSPVKPQRNQVIIFENPSYISRGPAFDVLQRVLYMLTLSLVDIDRDENGQPKAHFLIKRAVGMSGDILTMKDGEMYFLFPGENRVVAERDYLKANKTEHTINRLMDVSAYPALEAAGRMAAYSDLGLQVPSYLQEQAKNVGNIQYPDYLDHERSRISVLQAANPQDRRYTMLSARFRLGWYVPEGRIFPMGDNRDNSRDARYFGAVRLTKVLGQGAIKYWPLSRFGVIK</sequence>
<comment type="subcellular location">
    <subcellularLocation>
        <location evidence="4">Membrane</location>
        <topology evidence="4">Single-pass type II membrane protein</topology>
    </subcellularLocation>
</comment>
<keyword evidence="4" id="KW-0472">Membrane</keyword>
<dbReference type="Gene3D" id="2.10.109.10">
    <property type="entry name" value="Umud Fragment, subunit A"/>
    <property type="match status" value="1"/>
</dbReference>
<keyword evidence="4" id="KW-0645">Protease</keyword>
<dbReference type="GO" id="GO:0004252">
    <property type="term" value="F:serine-type endopeptidase activity"/>
    <property type="evidence" value="ECO:0007669"/>
    <property type="project" value="InterPro"/>
</dbReference>
<dbReference type="EMBL" id="DSVL01000354">
    <property type="protein sequence ID" value="HFH30113.1"/>
    <property type="molecule type" value="Genomic_DNA"/>
</dbReference>
<name>A0A7C3EAC7_9SPIR</name>
<dbReference type="EC" id="3.4.21.89" evidence="4"/>
<dbReference type="NCBIfam" id="TIGR02227">
    <property type="entry name" value="sigpep_I_bact"/>
    <property type="match status" value="1"/>
</dbReference>
<dbReference type="GO" id="GO:0009003">
    <property type="term" value="F:signal peptidase activity"/>
    <property type="evidence" value="ECO:0007669"/>
    <property type="project" value="UniProtKB-EC"/>
</dbReference>
<evidence type="ECO:0000259" key="5">
    <source>
        <dbReference type="Pfam" id="PF10502"/>
    </source>
</evidence>
<dbReference type="SUPFAM" id="SSF51306">
    <property type="entry name" value="LexA/Signal peptidase"/>
    <property type="match status" value="1"/>
</dbReference>
<keyword evidence="4" id="KW-1133">Transmembrane helix</keyword>
<feature type="transmembrane region" description="Helical" evidence="4">
    <location>
        <begin position="39"/>
        <end position="61"/>
    </location>
</feature>
<feature type="active site" evidence="3">
    <location>
        <position position="70"/>
    </location>
</feature>
<feature type="active site" evidence="3">
    <location>
        <position position="157"/>
    </location>
</feature>
<organism evidence="6">
    <name type="scientific">Gracilinema caldarium</name>
    <dbReference type="NCBI Taxonomy" id="215591"/>
    <lineage>
        <taxon>Bacteria</taxon>
        <taxon>Pseudomonadati</taxon>
        <taxon>Spirochaetota</taxon>
        <taxon>Spirochaetia</taxon>
        <taxon>Spirochaetales</taxon>
        <taxon>Breznakiellaceae</taxon>
        <taxon>Gracilinema</taxon>
    </lineage>
</organism>
<keyword evidence="4 6" id="KW-0378">Hydrolase</keyword>
<dbReference type="PANTHER" id="PTHR43390">
    <property type="entry name" value="SIGNAL PEPTIDASE I"/>
    <property type="match status" value="1"/>
</dbReference>
<evidence type="ECO:0000256" key="1">
    <source>
        <dbReference type="ARBA" id="ARBA00009370"/>
    </source>
</evidence>
<dbReference type="GO" id="GO:0006465">
    <property type="term" value="P:signal peptide processing"/>
    <property type="evidence" value="ECO:0007669"/>
    <property type="project" value="InterPro"/>
</dbReference>
<accession>A0A7C3EAC7</accession>
<protein>
    <recommendedName>
        <fullName evidence="2 4">Signal peptidase I</fullName>
        <ecNumber evidence="4">3.4.21.89</ecNumber>
    </recommendedName>
</protein>
<evidence type="ECO:0000256" key="4">
    <source>
        <dbReference type="RuleBase" id="RU362042"/>
    </source>
</evidence>
<dbReference type="CDD" id="cd06530">
    <property type="entry name" value="S26_SPase_I"/>
    <property type="match status" value="2"/>
</dbReference>
<comment type="catalytic activity">
    <reaction evidence="4">
        <text>Cleavage of hydrophobic, N-terminal signal or leader sequences from secreted and periplasmic proteins.</text>
        <dbReference type="EC" id="3.4.21.89"/>
    </reaction>
</comment>
<dbReference type="PRINTS" id="PR00727">
    <property type="entry name" value="LEADERPTASE"/>
</dbReference>
<dbReference type="GO" id="GO:0016020">
    <property type="term" value="C:membrane"/>
    <property type="evidence" value="ECO:0007669"/>
    <property type="project" value="UniProtKB-SubCell"/>
</dbReference>
<feature type="domain" description="Peptidase S26" evidence="5">
    <location>
        <begin position="40"/>
        <end position="319"/>
    </location>
</feature>